<accession>A0A5J6TAZ0</accession>
<proteinExistence type="predicted"/>
<evidence type="ECO:0000313" key="1">
    <source>
        <dbReference type="EMBL" id="QFG06686.1"/>
    </source>
</evidence>
<name>A0A5J6TAZ0_9CAUD</name>
<evidence type="ECO:0000313" key="2">
    <source>
        <dbReference type="Proteomes" id="UP000327513"/>
    </source>
</evidence>
<organism evidence="1 2">
    <name type="scientific">Proteus phage Myduc</name>
    <dbReference type="NCBI Taxonomy" id="2650874"/>
    <lineage>
        <taxon>Viruses</taxon>
        <taxon>Duplodnaviria</taxon>
        <taxon>Heunggongvirae</taxon>
        <taxon>Uroviricota</taxon>
        <taxon>Caudoviricetes</taxon>
        <taxon>Chaseviridae</taxon>
        <taxon>Cleopatravirinae</taxon>
        <taxon>Myducvirus</taxon>
        <taxon>Myducvirus myduc</taxon>
    </lineage>
</organism>
<keyword evidence="2" id="KW-1185">Reference proteome</keyword>
<dbReference type="EMBL" id="MN098326">
    <property type="protein sequence ID" value="QFG06686.1"/>
    <property type="molecule type" value="Genomic_DNA"/>
</dbReference>
<reference evidence="2" key="1">
    <citation type="submission" date="2019-06" db="EMBL/GenBank/DDBJ databases">
        <title>Complete genome of Proteus mirabilis phage Myduc.</title>
        <authorList>
            <person name="Tran J.S."/>
            <person name="Lessor L."/>
            <person name="O'Leary C."/>
            <person name="Bonasera R.M."/>
            <person name="Liu M."/>
        </authorList>
    </citation>
    <scope>NUCLEOTIDE SEQUENCE [LARGE SCALE GENOMIC DNA]</scope>
</reference>
<dbReference type="Proteomes" id="UP000327513">
    <property type="component" value="Segment"/>
</dbReference>
<dbReference type="Pfam" id="PF21822">
    <property type="entry name" value="Phage_TAC_15"/>
    <property type="match status" value="1"/>
</dbReference>
<dbReference type="InterPro" id="IPR049156">
    <property type="entry name" value="Phage_chap_TAC_15-like"/>
</dbReference>
<sequence length="149" mass="16900">MACELKVRNFKNSKDEEVVVSVRQLPASRALELYTELMVKVGASAFAFIEDKYNFGDILVLLRSSQDHKKTSELVKSVVCCANVDGKELKPALFDSRFDGELMLVCKVFSFVLEVNFKDFFMQGIKLNEQRLSEAEETSATEEQKNLSE</sequence>
<protein>
    <submittedName>
        <fullName evidence="1">Uncharacterized protein</fullName>
    </submittedName>
</protein>
<gene>
    <name evidence="1" type="ORF">CPT_Myduc_064</name>
</gene>